<evidence type="ECO:0000256" key="6">
    <source>
        <dbReference type="ARBA" id="ARBA00022989"/>
    </source>
</evidence>
<accession>A0A3B0SSA5</accession>
<feature type="transmembrane region" description="Helical" evidence="8">
    <location>
        <begin position="389"/>
        <end position="409"/>
    </location>
</feature>
<dbReference type="GO" id="GO:0015648">
    <property type="term" value="F:lipid-linked peptidoglycan transporter activity"/>
    <property type="evidence" value="ECO:0007669"/>
    <property type="project" value="TreeGrafter"/>
</dbReference>
<evidence type="ECO:0000256" key="8">
    <source>
        <dbReference type="SAM" id="Phobius"/>
    </source>
</evidence>
<feature type="transmembrane region" description="Helical" evidence="8">
    <location>
        <begin position="98"/>
        <end position="119"/>
    </location>
</feature>
<dbReference type="InterPro" id="IPR004268">
    <property type="entry name" value="MurJ"/>
</dbReference>
<name>A0A3B0SSA5_9ZZZZ</name>
<feature type="transmembrane region" description="Helical" evidence="8">
    <location>
        <begin position="458"/>
        <end position="480"/>
    </location>
</feature>
<dbReference type="NCBIfam" id="TIGR01695">
    <property type="entry name" value="murJ_mviN"/>
    <property type="match status" value="1"/>
</dbReference>
<evidence type="ECO:0000256" key="4">
    <source>
        <dbReference type="ARBA" id="ARBA00022960"/>
    </source>
</evidence>
<keyword evidence="3 8" id="KW-0812">Transmembrane</keyword>
<feature type="transmembrane region" description="Helical" evidence="8">
    <location>
        <begin position="139"/>
        <end position="159"/>
    </location>
</feature>
<keyword evidence="6 8" id="KW-1133">Transmembrane helix</keyword>
<dbReference type="CDD" id="cd13123">
    <property type="entry name" value="MATE_MurJ_like"/>
    <property type="match status" value="1"/>
</dbReference>
<feature type="transmembrane region" description="Helical" evidence="8">
    <location>
        <begin position="356"/>
        <end position="377"/>
    </location>
</feature>
<evidence type="ECO:0000256" key="3">
    <source>
        <dbReference type="ARBA" id="ARBA00022692"/>
    </source>
</evidence>
<protein>
    <submittedName>
        <fullName evidence="9">Proposed peptidoglycan lipid II flippase MurJ</fullName>
    </submittedName>
</protein>
<dbReference type="EMBL" id="UOEK01000123">
    <property type="protein sequence ID" value="VAV97695.1"/>
    <property type="molecule type" value="Genomic_DNA"/>
</dbReference>
<keyword evidence="7 8" id="KW-0472">Membrane</keyword>
<dbReference type="GO" id="GO:0009252">
    <property type="term" value="P:peptidoglycan biosynthetic process"/>
    <property type="evidence" value="ECO:0007669"/>
    <property type="project" value="UniProtKB-KW"/>
</dbReference>
<dbReference type="Pfam" id="PF03023">
    <property type="entry name" value="MurJ"/>
    <property type="match status" value="1"/>
</dbReference>
<feature type="transmembrane region" description="Helical" evidence="8">
    <location>
        <begin position="12"/>
        <end position="29"/>
    </location>
</feature>
<feature type="transmembrane region" description="Helical" evidence="8">
    <location>
        <begin position="415"/>
        <end position="438"/>
    </location>
</feature>
<proteinExistence type="inferred from homology"/>
<feature type="transmembrane region" description="Helical" evidence="8">
    <location>
        <begin position="280"/>
        <end position="297"/>
    </location>
</feature>
<evidence type="ECO:0000313" key="9">
    <source>
        <dbReference type="EMBL" id="VAV97695.1"/>
    </source>
</evidence>
<evidence type="ECO:0000256" key="1">
    <source>
        <dbReference type="ARBA" id="ARBA00004651"/>
    </source>
</evidence>
<keyword evidence="5" id="KW-0573">Peptidoglycan synthesis</keyword>
<reference evidence="9" key="1">
    <citation type="submission" date="2018-06" db="EMBL/GenBank/DDBJ databases">
        <authorList>
            <person name="Zhirakovskaya E."/>
        </authorList>
    </citation>
    <scope>NUCLEOTIDE SEQUENCE</scope>
</reference>
<evidence type="ECO:0000256" key="7">
    <source>
        <dbReference type="ARBA" id="ARBA00023136"/>
    </source>
</evidence>
<dbReference type="InterPro" id="IPR051050">
    <property type="entry name" value="Lipid_II_flippase_MurJ/MviN"/>
</dbReference>
<dbReference type="PIRSF" id="PIRSF002869">
    <property type="entry name" value="MviN"/>
    <property type="match status" value="1"/>
</dbReference>
<dbReference type="PRINTS" id="PR01806">
    <property type="entry name" value="VIRFACTRMVIN"/>
</dbReference>
<feature type="transmembrane region" description="Helical" evidence="8">
    <location>
        <begin position="486"/>
        <end position="510"/>
    </location>
</feature>
<dbReference type="HAMAP" id="MF_02078">
    <property type="entry name" value="MurJ_MviN"/>
    <property type="match status" value="1"/>
</dbReference>
<sequence length="521" mass="55451">MKKLFRSTDHLGTAALVVSGGVIISRVLGQLREVIFAQLLGATQVTDQYVAAFRIPDFMNYLLAGGFLSITFIPIFSRYLANDDEEGGWDALTAIIRPLVIGIAALTVVGWVLAPWIINELYPDFTSEQVINTIRLTRIVLPAQIFFVSGALFSAVQYAKGVFWIPTLAPIIYNVSIISGGVLYAAVTGTPDPEGFIWGALIGAAIGNFGVQWWGAHRVGMRLNPALPWTHPVLREYAIIALPLMLGQSIVVLDETFMSAFGDLVGDGAQTRLQYARRTMLVPVGAIAQAASVAAYPTLARLFAEGKQRALAATVDKAVSWVVVLSILAAGLLAGLAEPIMRTQFQRGSFTNADSIASGTALFFYAFSIPMWGILQIITRSFYARRQMWVPVAVGTVSTIVAIPIYVMFRAEYGLAGVAVASVISIGIYTAALVYLWYSDDGNAGRVGRVIDRAGRAIPPTVVGAIAAFLVARVVMSAVGGWTGSAIALVLGGGIYVAAGLGTLLGMGVLSRTPQRAGSNA</sequence>
<feature type="transmembrane region" description="Helical" evidence="8">
    <location>
        <begin position="318"/>
        <end position="336"/>
    </location>
</feature>
<feature type="transmembrane region" description="Helical" evidence="8">
    <location>
        <begin position="237"/>
        <end position="260"/>
    </location>
</feature>
<dbReference type="PANTHER" id="PTHR47019">
    <property type="entry name" value="LIPID II FLIPPASE MURJ"/>
    <property type="match status" value="1"/>
</dbReference>
<evidence type="ECO:0000256" key="2">
    <source>
        <dbReference type="ARBA" id="ARBA00022475"/>
    </source>
</evidence>
<gene>
    <name evidence="9" type="ORF">MNBD_ACTINO02-611</name>
</gene>
<keyword evidence="2" id="KW-1003">Cell membrane</keyword>
<dbReference type="PANTHER" id="PTHR47019:SF1">
    <property type="entry name" value="LIPID II FLIPPASE MURJ"/>
    <property type="match status" value="1"/>
</dbReference>
<keyword evidence="4" id="KW-0133">Cell shape</keyword>
<comment type="subcellular location">
    <subcellularLocation>
        <location evidence="1">Cell membrane</location>
        <topology evidence="1">Multi-pass membrane protein</topology>
    </subcellularLocation>
</comment>
<dbReference type="GO" id="GO:0005886">
    <property type="term" value="C:plasma membrane"/>
    <property type="evidence" value="ECO:0007669"/>
    <property type="project" value="UniProtKB-SubCell"/>
</dbReference>
<dbReference type="AlphaFoldDB" id="A0A3B0SSA5"/>
<organism evidence="9">
    <name type="scientific">hydrothermal vent metagenome</name>
    <dbReference type="NCBI Taxonomy" id="652676"/>
    <lineage>
        <taxon>unclassified sequences</taxon>
        <taxon>metagenomes</taxon>
        <taxon>ecological metagenomes</taxon>
    </lineage>
</organism>
<feature type="transmembrane region" description="Helical" evidence="8">
    <location>
        <begin position="196"/>
        <end position="216"/>
    </location>
</feature>
<feature type="transmembrane region" description="Helical" evidence="8">
    <location>
        <begin position="171"/>
        <end position="190"/>
    </location>
</feature>
<evidence type="ECO:0000256" key="5">
    <source>
        <dbReference type="ARBA" id="ARBA00022984"/>
    </source>
</evidence>
<feature type="transmembrane region" description="Helical" evidence="8">
    <location>
        <begin position="58"/>
        <end position="77"/>
    </location>
</feature>
<dbReference type="GO" id="GO:0034204">
    <property type="term" value="P:lipid translocation"/>
    <property type="evidence" value="ECO:0007669"/>
    <property type="project" value="TreeGrafter"/>
</dbReference>
<dbReference type="GO" id="GO:0008360">
    <property type="term" value="P:regulation of cell shape"/>
    <property type="evidence" value="ECO:0007669"/>
    <property type="project" value="UniProtKB-KW"/>
</dbReference>